<keyword evidence="3" id="KW-1185">Reference proteome</keyword>
<name>A0AAD5Q0G7_PYTIN</name>
<keyword evidence="1" id="KW-1133">Transmembrane helix</keyword>
<dbReference type="AlphaFoldDB" id="A0AAD5Q0G7"/>
<feature type="transmembrane region" description="Helical" evidence="1">
    <location>
        <begin position="21"/>
        <end position="39"/>
    </location>
</feature>
<dbReference type="EMBL" id="JAKCXM010002789">
    <property type="protein sequence ID" value="KAJ0389984.1"/>
    <property type="molecule type" value="Genomic_DNA"/>
</dbReference>
<keyword evidence="1" id="KW-0812">Transmembrane</keyword>
<feature type="transmembrane region" description="Helical" evidence="1">
    <location>
        <begin position="187"/>
        <end position="206"/>
    </location>
</feature>
<organism evidence="2 3">
    <name type="scientific">Pythium insidiosum</name>
    <name type="common">Pythiosis disease agent</name>
    <dbReference type="NCBI Taxonomy" id="114742"/>
    <lineage>
        <taxon>Eukaryota</taxon>
        <taxon>Sar</taxon>
        <taxon>Stramenopiles</taxon>
        <taxon>Oomycota</taxon>
        <taxon>Peronosporomycetes</taxon>
        <taxon>Pythiales</taxon>
        <taxon>Pythiaceae</taxon>
        <taxon>Pythium</taxon>
    </lineage>
</organism>
<evidence type="ECO:0000256" key="1">
    <source>
        <dbReference type="SAM" id="Phobius"/>
    </source>
</evidence>
<evidence type="ECO:0008006" key="4">
    <source>
        <dbReference type="Google" id="ProtNLM"/>
    </source>
</evidence>
<accession>A0AAD5Q0G7</accession>
<evidence type="ECO:0000313" key="2">
    <source>
        <dbReference type="EMBL" id="KAJ0389984.1"/>
    </source>
</evidence>
<evidence type="ECO:0000313" key="3">
    <source>
        <dbReference type="Proteomes" id="UP001209570"/>
    </source>
</evidence>
<feature type="transmembrane region" description="Helical" evidence="1">
    <location>
        <begin position="51"/>
        <end position="73"/>
    </location>
</feature>
<keyword evidence="1" id="KW-0472">Membrane</keyword>
<dbReference type="Proteomes" id="UP001209570">
    <property type="component" value="Unassembled WGS sequence"/>
</dbReference>
<sequence length="256" mass="28793">MYVRQAMDNSITHMIDVQVKTWALLLAVAWGLEGTSQLFRQLQRSADETSIAIAFAVLAWLLVAVHVAARWYFSWIISRLLEAGGLEDLEHPAECLQRIAEDEAKVLSDETAGAALEQMQLVCERRENPALVSEETHPAVLKPLPHARFTHATYRFLVMALLMVNALFVALMCQCVLHQLRAVSRKYSLLLAISLPLPTIVNTFFLQPRIVRNFVMASSIYQLDRTSLCEVVTEFTDVVEQRSEFAAHCRGAAPRA</sequence>
<gene>
    <name evidence="2" type="ORF">P43SY_011422</name>
</gene>
<reference evidence="2" key="1">
    <citation type="submission" date="2021-12" db="EMBL/GenBank/DDBJ databases">
        <title>Prjna785345.</title>
        <authorList>
            <person name="Rujirawat T."/>
            <person name="Krajaejun T."/>
        </authorList>
    </citation>
    <scope>NUCLEOTIDE SEQUENCE</scope>
    <source>
        <strain evidence="2">Pi057C3</strain>
    </source>
</reference>
<comment type="caution">
    <text evidence="2">The sequence shown here is derived from an EMBL/GenBank/DDBJ whole genome shotgun (WGS) entry which is preliminary data.</text>
</comment>
<protein>
    <recommendedName>
        <fullName evidence="4">Transmembrane protein</fullName>
    </recommendedName>
</protein>
<feature type="transmembrane region" description="Helical" evidence="1">
    <location>
        <begin position="156"/>
        <end position="181"/>
    </location>
</feature>
<proteinExistence type="predicted"/>